<dbReference type="Pfam" id="PF03055">
    <property type="entry name" value="RPE65"/>
    <property type="match status" value="1"/>
</dbReference>
<keyword evidence="6" id="KW-0223">Dioxygenase</keyword>
<feature type="binding site" evidence="5">
    <location>
        <position position="292"/>
    </location>
    <ligand>
        <name>Fe cation</name>
        <dbReference type="ChEBI" id="CHEBI:24875"/>
        <note>catalytic</note>
    </ligand>
</feature>
<feature type="binding site" evidence="5">
    <location>
        <position position="564"/>
    </location>
    <ligand>
        <name>Fe cation</name>
        <dbReference type="ChEBI" id="CHEBI:24875"/>
        <note>catalytic</note>
    </ligand>
</feature>
<keyword evidence="2 5" id="KW-0479">Metal-binding</keyword>
<keyword evidence="4 5" id="KW-0408">Iron</keyword>
<evidence type="ECO:0000256" key="5">
    <source>
        <dbReference type="PIRSR" id="PIRSR604294-1"/>
    </source>
</evidence>
<dbReference type="InterPro" id="IPR004294">
    <property type="entry name" value="Carotenoid_Oase"/>
</dbReference>
<protein>
    <submittedName>
        <fullName evidence="6">Carotene dioxygenase</fullName>
    </submittedName>
</protein>
<dbReference type="PANTHER" id="PTHR10543">
    <property type="entry name" value="BETA-CAROTENE DIOXYGENASE"/>
    <property type="match status" value="1"/>
</dbReference>
<keyword evidence="3" id="KW-0560">Oxidoreductase</keyword>
<comment type="similarity">
    <text evidence="1">Belongs to the carotenoid oxygenase family.</text>
</comment>
<dbReference type="PANTHER" id="PTHR10543:SF24">
    <property type="entry name" value="CAROTENOID ISOMEROOXYGENASE"/>
    <property type="match status" value="1"/>
</dbReference>
<dbReference type="GO" id="GO:0046872">
    <property type="term" value="F:metal ion binding"/>
    <property type="evidence" value="ECO:0007669"/>
    <property type="project" value="UniProtKB-KW"/>
</dbReference>
<dbReference type="OrthoDB" id="407010at2759"/>
<name>A0A433CXQ9_9FUNG</name>
<dbReference type="EMBL" id="RBNI01011168">
    <property type="protein sequence ID" value="RUP43365.1"/>
    <property type="molecule type" value="Genomic_DNA"/>
</dbReference>
<reference evidence="6 7" key="1">
    <citation type="journal article" date="2018" name="New Phytol.">
        <title>Phylogenomics of Endogonaceae and evolution of mycorrhizas within Mucoromycota.</title>
        <authorList>
            <person name="Chang Y."/>
            <person name="Desiro A."/>
            <person name="Na H."/>
            <person name="Sandor L."/>
            <person name="Lipzen A."/>
            <person name="Clum A."/>
            <person name="Barry K."/>
            <person name="Grigoriev I.V."/>
            <person name="Martin F.M."/>
            <person name="Stajich J.E."/>
            <person name="Smith M.E."/>
            <person name="Bonito G."/>
            <person name="Spatafora J.W."/>
        </authorList>
    </citation>
    <scope>NUCLEOTIDE SEQUENCE [LARGE SCALE GENOMIC DNA]</scope>
    <source>
        <strain evidence="6 7">GMNB39</strain>
    </source>
</reference>
<evidence type="ECO:0000256" key="4">
    <source>
        <dbReference type="ARBA" id="ARBA00023004"/>
    </source>
</evidence>
<evidence type="ECO:0000313" key="6">
    <source>
        <dbReference type="EMBL" id="RUP43365.1"/>
    </source>
</evidence>
<evidence type="ECO:0000256" key="3">
    <source>
        <dbReference type="ARBA" id="ARBA00023002"/>
    </source>
</evidence>
<proteinExistence type="inferred from homology"/>
<dbReference type="GO" id="GO:0010436">
    <property type="term" value="F:carotenoid dioxygenase activity"/>
    <property type="evidence" value="ECO:0007669"/>
    <property type="project" value="TreeGrafter"/>
</dbReference>
<dbReference type="AlphaFoldDB" id="A0A433CXQ9"/>
<gene>
    <name evidence="6" type="ORF">BC936DRAFT_137288</name>
</gene>
<evidence type="ECO:0000313" key="7">
    <source>
        <dbReference type="Proteomes" id="UP000268093"/>
    </source>
</evidence>
<feature type="binding site" evidence="5">
    <location>
        <position position="235"/>
    </location>
    <ligand>
        <name>Fe cation</name>
        <dbReference type="ChEBI" id="CHEBI:24875"/>
        <note>catalytic</note>
    </ligand>
</feature>
<evidence type="ECO:0000256" key="1">
    <source>
        <dbReference type="ARBA" id="ARBA00006787"/>
    </source>
</evidence>
<dbReference type="GO" id="GO:0016121">
    <property type="term" value="P:carotene catabolic process"/>
    <property type="evidence" value="ECO:0007669"/>
    <property type="project" value="TreeGrafter"/>
</dbReference>
<feature type="binding site" evidence="5">
    <location>
        <position position="360"/>
    </location>
    <ligand>
        <name>Fe cation</name>
        <dbReference type="ChEBI" id="CHEBI:24875"/>
        <note>catalytic</note>
    </ligand>
</feature>
<accession>A0A433CXQ9</accession>
<evidence type="ECO:0000256" key="2">
    <source>
        <dbReference type="ARBA" id="ARBA00022723"/>
    </source>
</evidence>
<comment type="cofactor">
    <cofactor evidence="5">
        <name>Fe(2+)</name>
        <dbReference type="ChEBI" id="CHEBI:29033"/>
    </cofactor>
    <text evidence="5">Binds 1 Fe(2+) ion per subunit.</text>
</comment>
<keyword evidence="7" id="KW-1185">Reference proteome</keyword>
<organism evidence="6 7">
    <name type="scientific">Jimgerdemannia flammicorona</name>
    <dbReference type="NCBI Taxonomy" id="994334"/>
    <lineage>
        <taxon>Eukaryota</taxon>
        <taxon>Fungi</taxon>
        <taxon>Fungi incertae sedis</taxon>
        <taxon>Mucoromycota</taxon>
        <taxon>Mucoromycotina</taxon>
        <taxon>Endogonomycetes</taxon>
        <taxon>Endogonales</taxon>
        <taxon>Endogonaceae</taxon>
        <taxon>Jimgerdemannia</taxon>
    </lineage>
</organism>
<dbReference type="Proteomes" id="UP000268093">
    <property type="component" value="Unassembled WGS sequence"/>
</dbReference>
<sequence length="578" mass="65257">FIQRVARSHKKRPLSRTNKKSQPPVATHISYQVMAENTPIRIQNCPETREPLRLGVKGQIPKWLEGVFYKAGQGVFNIDLNNGKTHHIAHPFDGLSIVHRFEFDGRTNKVLYSSRYTAEGVAKRLAQEDDTLIMFGGDPCKTIFGKAFAFYHRVKTSQTARDRMHEEDPTTELVNVTVMPNFPMSKEARDAGMGLVVKTDANILQYLDRDTLEPKQLKSYTDIHPSLVGQTSAAHPQYDEDTEEYFNFTLNLGLKVEMTVFKLDANGKCPKHTTITKPKGGDESGILPSYIHSMSLTDRYLVLPNYPFYFAYNGLGLVWSGSLADAFYWDGDKPTLLHVIDRQTMKHVATYEADTYFAFHTLNAWDDGDDIVFDVSAYDDASIMYRSNDFLELEPAARPRATVGDAAAQVRRYRLKDVPMVAASQSYRASWMARNFSGVSPIRPRAEYDVVGEDIELGRYNERYNRRPYRYVYGISTKKPEIGLQKLDLVTGRSIRWEEPGMSASEAVFIPCPDHDAAEDDGVVLSILNAWPRGNRCTLVVLDARTFKEIARAEVGEFTASTLHGSFVDPQGRSLATN</sequence>
<feature type="non-terminal residue" evidence="6">
    <location>
        <position position="1"/>
    </location>
</feature>
<comment type="caution">
    <text evidence="6">The sequence shown here is derived from an EMBL/GenBank/DDBJ whole genome shotgun (WGS) entry which is preliminary data.</text>
</comment>